<evidence type="ECO:0000256" key="5">
    <source>
        <dbReference type="ARBA" id="ARBA00022723"/>
    </source>
</evidence>
<evidence type="ECO:0000259" key="13">
    <source>
        <dbReference type="SMART" id="SM00861"/>
    </source>
</evidence>
<accession>A0ABW7SR53</accession>
<keyword evidence="14" id="KW-0456">Lyase</keyword>
<evidence type="ECO:0000313" key="15">
    <source>
        <dbReference type="Proteomes" id="UP001611075"/>
    </source>
</evidence>
<organism evidence="14 15">
    <name type="scientific">Micromonospora rubida</name>
    <dbReference type="NCBI Taxonomy" id="2697657"/>
    <lineage>
        <taxon>Bacteria</taxon>
        <taxon>Bacillati</taxon>
        <taxon>Actinomycetota</taxon>
        <taxon>Actinomycetes</taxon>
        <taxon>Micromonosporales</taxon>
        <taxon>Micromonosporaceae</taxon>
        <taxon>Micromonospora</taxon>
    </lineage>
</organism>
<dbReference type="PANTHER" id="PTHR23152">
    <property type="entry name" value="2-OXOGLUTARATE DEHYDROGENASE"/>
    <property type="match status" value="1"/>
</dbReference>
<keyword evidence="7" id="KW-0560">Oxidoreductase</keyword>
<dbReference type="SUPFAM" id="SSF52777">
    <property type="entry name" value="CoA-dependent acyltransferases"/>
    <property type="match status" value="1"/>
</dbReference>
<keyword evidence="4" id="KW-0816">Tricarboxylic acid cycle</keyword>
<gene>
    <name evidence="14" type="ORF">ACH4OY_26355</name>
</gene>
<dbReference type="SUPFAM" id="SSF52518">
    <property type="entry name" value="Thiamin diphosphate-binding fold (THDP-binding)"/>
    <property type="match status" value="2"/>
</dbReference>
<dbReference type="Gene3D" id="3.30.559.10">
    <property type="entry name" value="Chloramphenicol acetyltransferase-like domain"/>
    <property type="match status" value="1"/>
</dbReference>
<keyword evidence="15" id="KW-1185">Reference proteome</keyword>
<dbReference type="Pfam" id="PF00198">
    <property type="entry name" value="2-oxoacid_dh"/>
    <property type="match status" value="1"/>
</dbReference>
<dbReference type="InterPro" id="IPR031717">
    <property type="entry name" value="ODO-1/KGD_C"/>
</dbReference>
<feature type="compositionally biased region" description="Low complexity" evidence="12">
    <location>
        <begin position="76"/>
        <end position="103"/>
    </location>
</feature>
<comment type="catalytic activity">
    <reaction evidence="11">
        <text>N(6)-[(R)-dihydrolipoyl]-L-lysyl-[protein] + succinyl-CoA = N(6)-[(R)-S(8)-succinyldihydrolipoyl]-L-lysyl-[protein] + CoA</text>
        <dbReference type="Rhea" id="RHEA:15213"/>
        <dbReference type="Rhea" id="RHEA-COMP:10475"/>
        <dbReference type="Rhea" id="RHEA-COMP:20092"/>
        <dbReference type="ChEBI" id="CHEBI:57287"/>
        <dbReference type="ChEBI" id="CHEBI:57292"/>
        <dbReference type="ChEBI" id="CHEBI:83100"/>
        <dbReference type="ChEBI" id="CHEBI:83120"/>
        <dbReference type="EC" id="2.3.1.61"/>
    </reaction>
</comment>
<keyword evidence="6" id="KW-0460">Magnesium</keyword>
<proteinExistence type="predicted"/>
<dbReference type="NCBIfam" id="TIGR00239">
    <property type="entry name" value="2oxo_dh_E1"/>
    <property type="match status" value="1"/>
</dbReference>
<dbReference type="InterPro" id="IPR032106">
    <property type="entry name" value="2-oxogl_dehyd_N"/>
</dbReference>
<evidence type="ECO:0000256" key="9">
    <source>
        <dbReference type="ARBA" id="ARBA00023268"/>
    </source>
</evidence>
<dbReference type="Proteomes" id="UP001611075">
    <property type="component" value="Unassembled WGS sequence"/>
</dbReference>
<dbReference type="CDD" id="cd02016">
    <property type="entry name" value="TPP_E1_OGDC_like"/>
    <property type="match status" value="1"/>
</dbReference>
<evidence type="ECO:0000256" key="4">
    <source>
        <dbReference type="ARBA" id="ARBA00022532"/>
    </source>
</evidence>
<dbReference type="InterPro" id="IPR023213">
    <property type="entry name" value="CAT-like_dom_sf"/>
</dbReference>
<dbReference type="Pfam" id="PF16870">
    <property type="entry name" value="OxoGdeHyase_C"/>
    <property type="match status" value="1"/>
</dbReference>
<dbReference type="InterPro" id="IPR011603">
    <property type="entry name" value="2oxoglutarate_DH_E1"/>
</dbReference>
<dbReference type="NCBIfam" id="NF008907">
    <property type="entry name" value="PRK12270.1"/>
    <property type="match status" value="1"/>
</dbReference>
<dbReference type="EC" id="4.1.1.71" evidence="14"/>
<dbReference type="InterPro" id="IPR042179">
    <property type="entry name" value="KGD_C_sf"/>
</dbReference>
<dbReference type="NCBIfam" id="NF006914">
    <property type="entry name" value="PRK09404.1"/>
    <property type="match status" value="1"/>
</dbReference>
<feature type="domain" description="Transketolase-like pyrimidine-binding" evidence="13">
    <location>
        <begin position="911"/>
        <end position="1106"/>
    </location>
</feature>
<dbReference type="Gene3D" id="1.10.287.1150">
    <property type="entry name" value="TPP helical domain"/>
    <property type="match status" value="1"/>
</dbReference>
<dbReference type="PIRSF" id="PIRSF000157">
    <property type="entry name" value="Oxoglu_dh_E1"/>
    <property type="match status" value="1"/>
</dbReference>
<evidence type="ECO:0000256" key="8">
    <source>
        <dbReference type="ARBA" id="ARBA00023052"/>
    </source>
</evidence>
<dbReference type="GO" id="GO:0008683">
    <property type="term" value="F:2-oxoglutarate decarboxylase activity"/>
    <property type="evidence" value="ECO:0007669"/>
    <property type="project" value="UniProtKB-EC"/>
</dbReference>
<dbReference type="InterPro" id="IPR001017">
    <property type="entry name" value="DH_E1"/>
</dbReference>
<evidence type="ECO:0000256" key="1">
    <source>
        <dbReference type="ARBA" id="ARBA00001946"/>
    </source>
</evidence>
<evidence type="ECO:0000256" key="11">
    <source>
        <dbReference type="ARBA" id="ARBA00052761"/>
    </source>
</evidence>
<evidence type="ECO:0000256" key="10">
    <source>
        <dbReference type="ARBA" id="ARBA00051911"/>
    </source>
</evidence>
<comment type="caution">
    <text evidence="14">The sequence shown here is derived from an EMBL/GenBank/DDBJ whole genome shotgun (WGS) entry which is preliminary data.</text>
</comment>
<evidence type="ECO:0000256" key="7">
    <source>
        <dbReference type="ARBA" id="ARBA00023002"/>
    </source>
</evidence>
<reference evidence="14 15" key="1">
    <citation type="submission" date="2024-10" db="EMBL/GenBank/DDBJ databases">
        <title>The Natural Products Discovery Center: Release of the First 8490 Sequenced Strains for Exploring Actinobacteria Biosynthetic Diversity.</title>
        <authorList>
            <person name="Kalkreuter E."/>
            <person name="Kautsar S.A."/>
            <person name="Yang D."/>
            <person name="Bader C.D."/>
            <person name="Teijaro C.N."/>
            <person name="Fluegel L."/>
            <person name="Davis C.M."/>
            <person name="Simpson J.R."/>
            <person name="Lauterbach L."/>
            <person name="Steele A.D."/>
            <person name="Gui C."/>
            <person name="Meng S."/>
            <person name="Li G."/>
            <person name="Viehrig K."/>
            <person name="Ye F."/>
            <person name="Su P."/>
            <person name="Kiefer A.F."/>
            <person name="Nichols A."/>
            <person name="Cepeda A.J."/>
            <person name="Yan W."/>
            <person name="Fan B."/>
            <person name="Jiang Y."/>
            <person name="Adhikari A."/>
            <person name="Zheng C.-J."/>
            <person name="Schuster L."/>
            <person name="Cowan T.M."/>
            <person name="Smanski M.J."/>
            <person name="Chevrette M.G."/>
            <person name="De Carvalho L.P.S."/>
            <person name="Shen B."/>
        </authorList>
    </citation>
    <scope>NUCLEOTIDE SEQUENCE [LARGE SCALE GENOMIC DNA]</scope>
    <source>
        <strain evidence="14 15">NPDC021253</strain>
    </source>
</reference>
<protein>
    <submittedName>
        <fullName evidence="14">Multifunctional oxoglutarate decarboxylase/oxoglutarate dehydrogenase thiamine pyrophosphate-binding subunit/dihydrolipoyllysine-residue succinyltransferase subunit</fullName>
        <ecNumber evidence="14">4.1.1.71</ecNumber>
    </submittedName>
</protein>
<dbReference type="Gene3D" id="3.40.50.12470">
    <property type="match status" value="1"/>
</dbReference>
<evidence type="ECO:0000256" key="3">
    <source>
        <dbReference type="ARBA" id="ARBA00004813"/>
    </source>
</evidence>
<evidence type="ECO:0000256" key="6">
    <source>
        <dbReference type="ARBA" id="ARBA00022842"/>
    </source>
</evidence>
<keyword evidence="5" id="KW-0479">Metal-binding</keyword>
<comment type="pathway">
    <text evidence="3">Carbohydrate metabolism; tricarboxylic acid cycle; succinyl-CoA from 2-oxoglutarate (dehydrogenase route): step 1/1.</text>
</comment>
<evidence type="ECO:0000256" key="2">
    <source>
        <dbReference type="ARBA" id="ARBA00001964"/>
    </source>
</evidence>
<dbReference type="InterPro" id="IPR029061">
    <property type="entry name" value="THDP-binding"/>
</dbReference>
<dbReference type="EMBL" id="JBIRPU010000025">
    <property type="protein sequence ID" value="MFI0796176.1"/>
    <property type="molecule type" value="Genomic_DNA"/>
</dbReference>
<comment type="catalytic activity">
    <reaction evidence="10">
        <text>N(6)-[(R)-lipoyl]-L-lysyl-[protein] + 2-oxoglutarate + H(+) = N(6)-[(R)-S(8)-succinyldihydrolipoyl]-L-lysyl-[protein] + CO2</text>
        <dbReference type="Rhea" id="RHEA:12188"/>
        <dbReference type="Rhea" id="RHEA-COMP:10474"/>
        <dbReference type="Rhea" id="RHEA-COMP:20092"/>
        <dbReference type="ChEBI" id="CHEBI:15378"/>
        <dbReference type="ChEBI" id="CHEBI:16526"/>
        <dbReference type="ChEBI" id="CHEBI:16810"/>
        <dbReference type="ChEBI" id="CHEBI:83099"/>
        <dbReference type="ChEBI" id="CHEBI:83120"/>
        <dbReference type="EC" id="1.2.4.2"/>
    </reaction>
</comment>
<dbReference type="Pfam" id="PF00676">
    <property type="entry name" value="E1_dh"/>
    <property type="match status" value="1"/>
</dbReference>
<dbReference type="Gene3D" id="3.40.50.11610">
    <property type="entry name" value="Multifunctional 2-oxoglutarate metabolism enzyme, C-terminal domain"/>
    <property type="match status" value="1"/>
</dbReference>
<dbReference type="Pfam" id="PF16078">
    <property type="entry name" value="2-oxogl_dehyd_N"/>
    <property type="match status" value="1"/>
</dbReference>
<dbReference type="InterPro" id="IPR001078">
    <property type="entry name" value="2-oxoacid_DH_actylTfrase"/>
</dbReference>
<evidence type="ECO:0000313" key="14">
    <source>
        <dbReference type="EMBL" id="MFI0796176.1"/>
    </source>
</evidence>
<feature type="region of interest" description="Disordered" evidence="12">
    <location>
        <begin position="843"/>
        <end position="869"/>
    </location>
</feature>
<comment type="cofactor">
    <cofactor evidence="1">
        <name>Mg(2+)</name>
        <dbReference type="ChEBI" id="CHEBI:18420"/>
    </cofactor>
</comment>
<dbReference type="Gene3D" id="3.40.50.970">
    <property type="match status" value="1"/>
</dbReference>
<keyword evidence="9" id="KW-0511">Multifunctional enzyme</keyword>
<dbReference type="RefSeq" id="WP_396684059.1">
    <property type="nucleotide sequence ID" value="NZ_JBIRPU010000025.1"/>
</dbReference>
<evidence type="ECO:0000256" key="12">
    <source>
        <dbReference type="SAM" id="MobiDB-lite"/>
    </source>
</evidence>
<dbReference type="InterPro" id="IPR005475">
    <property type="entry name" value="Transketolase-like_Pyr-bd"/>
</dbReference>
<name>A0ABW7SR53_9ACTN</name>
<sequence length="1254" mass="138130">MSTQQTSQENPLAGFGPNEWIVEEMYQRYLADPSSVDSAWHDFFADYRPAPGAATPRPDGQSGKAAAVEPEPAGQQEATATATVAQPAAKAEPAPVKAAAPKAEPAPKPAAQPAPAKAAPAKPAPAAKAAPAKPAVSGPQTTPLRGVAAKIVQNMDASLSVPTATSVRSVPAKLLVDNRIVINNHLARGRGGKASFTHLIGYAMVRALVEHPEMNNSFAEVNGKPAMVRPEHVNLGIAIDLAKPDGSRNLVVPSIKGCERMDFRQFWQAYEDVVRRARRNELTMDDYSGTTISLTNPGGIGTVHSIPRLMTGQSAIIGVGAMEYPAPYQGMSEATLAELAVSKIITLTSTYDHRIIQGAQSGEFLKVMHELLLGEHAFYDQIFTSLRIPYEPVRWMRDVAVDSEGQINKTARVHELIHAYRVRGHLMADTDPLEFKIRKHPDLDVLQHGLTLWDLDRAFPVNGFAGKQRMKLRNILGVLRDSYCRRVGVEYMHIQDPEERRWIQERIERKYEKPSTDEQKHVLNRLNAAEAFETFLQTKYVGQKRFSLEGGESLIPLLGEVLESCAEAGLDEVVIGMAHRGRLNVLANIVGKPYEKIFSEFEGHLDPRSTQGSGDVKYHLGQNGKFTTPDGEHAVKVSVVANPSHLEAVDPVLEGIVRAKQDRIDLKLEGYTVLPLAVHGDAAFAGQGVVAETLNLSQLRGYRTGGTVHVVVNNQVGFTTAPEHSRSSLYSTDVARMIEAPILHVNGDDPEAVVRVARLAFEYRQAFNKDVVIDMVCYRRRGHNEGDDPSMSNPQMYQIIDSKRSVRKLYTEELIGRGDITVEDAEELLRDYQSQLERVFKATRDAASAPKQPARQRREEEPEPQVETATSVDVVKAVGDAHVNLPEGFTPHKRIQQLLDRRARMSVEGNIDWGFGEIIAFGALLHDGVTVRLAGQDSRRGTFVQRHASVVDAKTGADHLPLQSLTADGERSRFFVHDSLLSEYAAMGFEYGYSVENIDALVCWEAQFGDFVNGSQSVIDEFISSGEVKWGQRSAVTLLLPHGHEGQGPDHTSGRPERFLQLCAEDNMRVAIPTTPASYFHLLRRQALSPKRKPLVVFTPKSLLRHKLCVSPVEDFATGTFRPVLPDTAAPAAEQVKRVLLCSGKVYYDLFQARADRGVTDTAIIRMEQLYPLPVEEIRAALAQYPNAEDYAWVQEEPANQGAWSFVALNLLEHLSEIRLRRISRPAAAAPAVGSAKTHEVEQNALIEAALPRP</sequence>
<feature type="region of interest" description="Disordered" evidence="12">
    <location>
        <begin position="46"/>
        <end position="141"/>
    </location>
</feature>
<dbReference type="PANTHER" id="PTHR23152:SF4">
    <property type="entry name" value="2-OXOADIPATE DEHYDROGENASE COMPLEX COMPONENT E1"/>
    <property type="match status" value="1"/>
</dbReference>
<feature type="compositionally biased region" description="Low complexity" evidence="12">
    <location>
        <begin position="113"/>
        <end position="136"/>
    </location>
</feature>
<comment type="cofactor">
    <cofactor evidence="2">
        <name>thiamine diphosphate</name>
        <dbReference type="ChEBI" id="CHEBI:58937"/>
    </cofactor>
</comment>
<dbReference type="Pfam" id="PF02779">
    <property type="entry name" value="Transket_pyr"/>
    <property type="match status" value="1"/>
</dbReference>
<keyword evidence="8" id="KW-0786">Thiamine pyrophosphate</keyword>
<dbReference type="SMART" id="SM00861">
    <property type="entry name" value="Transket_pyr"/>
    <property type="match status" value="1"/>
</dbReference>